<gene>
    <name evidence="9" type="ORF">NX786_21655</name>
</gene>
<dbReference type="InterPro" id="IPR007484">
    <property type="entry name" value="Peptidase_M28"/>
</dbReference>
<evidence type="ECO:0000256" key="1">
    <source>
        <dbReference type="ARBA" id="ARBA00022438"/>
    </source>
</evidence>
<dbReference type="PANTHER" id="PTHR12147">
    <property type="entry name" value="METALLOPEPTIDASE M28 FAMILY MEMBER"/>
    <property type="match status" value="1"/>
</dbReference>
<keyword evidence="3" id="KW-0479">Metal-binding</keyword>
<keyword evidence="10" id="KW-1185">Reference proteome</keyword>
<accession>A0ABT2C414</accession>
<evidence type="ECO:0000256" key="3">
    <source>
        <dbReference type="ARBA" id="ARBA00022723"/>
    </source>
</evidence>
<reference evidence="9" key="1">
    <citation type="submission" date="2022-08" db="EMBL/GenBank/DDBJ databases">
        <title>Reclassification of Massilia species as members of the genera Telluria, Duganella, Pseudoduganella, Mokoshia gen. nov. and Zemynaea gen. nov. using orthogonal and non-orthogonal genome-based approaches.</title>
        <authorList>
            <person name="Bowman J.P."/>
        </authorList>
    </citation>
    <scope>NUCLEOTIDE SEQUENCE</scope>
    <source>
        <strain evidence="9">LMG 11547</strain>
    </source>
</reference>
<keyword evidence="1" id="KW-0031">Aminopeptidase</keyword>
<evidence type="ECO:0000313" key="10">
    <source>
        <dbReference type="Proteomes" id="UP001165263"/>
    </source>
</evidence>
<protein>
    <submittedName>
        <fullName evidence="9">M28 family metallopeptidase</fullName>
    </submittedName>
</protein>
<dbReference type="PANTHER" id="PTHR12147:SF56">
    <property type="entry name" value="AMINOPEPTIDASE YDR415C-RELATED"/>
    <property type="match status" value="1"/>
</dbReference>
<evidence type="ECO:0000256" key="5">
    <source>
        <dbReference type="ARBA" id="ARBA00022801"/>
    </source>
</evidence>
<feature type="chain" id="PRO_5045131191" evidence="7">
    <location>
        <begin position="26"/>
        <end position="556"/>
    </location>
</feature>
<keyword evidence="4 7" id="KW-0732">Signal</keyword>
<feature type="signal peptide" evidence="7">
    <location>
        <begin position="1"/>
        <end position="25"/>
    </location>
</feature>
<dbReference type="CDD" id="cd04821">
    <property type="entry name" value="PA_M28_1_2"/>
    <property type="match status" value="1"/>
</dbReference>
<dbReference type="Proteomes" id="UP001165263">
    <property type="component" value="Unassembled WGS sequence"/>
</dbReference>
<dbReference type="EMBL" id="JANUHC010000008">
    <property type="protein sequence ID" value="MCS0631937.1"/>
    <property type="molecule type" value="Genomic_DNA"/>
</dbReference>
<evidence type="ECO:0000313" key="9">
    <source>
        <dbReference type="EMBL" id="MCS0631937.1"/>
    </source>
</evidence>
<keyword evidence="6" id="KW-0862">Zinc</keyword>
<name>A0ABT2C414_9BURK</name>
<evidence type="ECO:0000259" key="8">
    <source>
        <dbReference type="Pfam" id="PF04389"/>
    </source>
</evidence>
<comment type="caution">
    <text evidence="9">The sequence shown here is derived from an EMBL/GenBank/DDBJ whole genome shotgun (WGS) entry which is preliminary data.</text>
</comment>
<keyword evidence="2" id="KW-0645">Protease</keyword>
<keyword evidence="5" id="KW-0378">Hydrolase</keyword>
<organism evidence="9 10">
    <name type="scientific">Telluria mixta</name>
    <dbReference type="NCBI Taxonomy" id="34071"/>
    <lineage>
        <taxon>Bacteria</taxon>
        <taxon>Pseudomonadati</taxon>
        <taxon>Pseudomonadota</taxon>
        <taxon>Betaproteobacteria</taxon>
        <taxon>Burkholderiales</taxon>
        <taxon>Oxalobacteraceae</taxon>
        <taxon>Telluria group</taxon>
        <taxon>Telluria</taxon>
    </lineage>
</organism>
<dbReference type="SUPFAM" id="SSF53187">
    <property type="entry name" value="Zn-dependent exopeptidases"/>
    <property type="match status" value="1"/>
</dbReference>
<feature type="domain" description="Peptidase M28" evidence="8">
    <location>
        <begin position="305"/>
        <end position="508"/>
    </location>
</feature>
<dbReference type="InterPro" id="IPR045175">
    <property type="entry name" value="M28_fam"/>
</dbReference>
<evidence type="ECO:0000256" key="6">
    <source>
        <dbReference type="ARBA" id="ARBA00022833"/>
    </source>
</evidence>
<dbReference type="CDD" id="cd05660">
    <property type="entry name" value="M28_like_PA"/>
    <property type="match status" value="1"/>
</dbReference>
<sequence>MRLQTSLRTTLTAIALATAALAAQAADAVHIDPKNLSQDVKVLSSDEFEGRGPNTAGETKTVNYIIEQFKQAGLQPGGDLVDGKRGWTQDVPLGRFEISGPVDVSVTAGGTTKAFTQGNEVAMRAAMTGAKSVEFKNAPLVFVGYGVTAPERKWDDFKGQDLKGKLAVVLINDPDFETGKGDFGGKAMTYYGRWTYKFEELARRGALGTLIVHETAPASYGWATVKNSNTNVQYDIVRKNPLEAHAPVEAWIQRDVAADLFKRAGLDFDKLKKQAQARTFKPVELKGVTMSAHYAVDAKVITSKNVLAVRPGSEHPDQVVIYSGHWDHLGVGLPDAKGDKIYNGAVDNATGIAALLELGRAYAKAPAPKRSVVFLAVTAEEKGLLGSEYYANNPVYPLGKTAGVINMDALSPYGPSRDFTISGSARLDLLDQLVAKAKASGIRYSADPKPEAGHFFRSDHFPFAKHGVPAISFGSGEDWEQGGVAAGKAAEEKYVSVAYHQPADEWSAAWPFTGMARDLGVLYSVGRDLADSAAWPNWSKDSEFRAARDQSAAERK</sequence>
<dbReference type="Pfam" id="PF04389">
    <property type="entry name" value="Peptidase_M28"/>
    <property type="match status" value="1"/>
</dbReference>
<evidence type="ECO:0000256" key="7">
    <source>
        <dbReference type="SAM" id="SignalP"/>
    </source>
</evidence>
<dbReference type="RefSeq" id="WP_259450979.1">
    <property type="nucleotide sequence ID" value="NZ_CP119520.1"/>
</dbReference>
<evidence type="ECO:0000256" key="4">
    <source>
        <dbReference type="ARBA" id="ARBA00022729"/>
    </source>
</evidence>
<evidence type="ECO:0000256" key="2">
    <source>
        <dbReference type="ARBA" id="ARBA00022670"/>
    </source>
</evidence>
<proteinExistence type="predicted"/>
<dbReference type="Gene3D" id="3.40.630.10">
    <property type="entry name" value="Zn peptidases"/>
    <property type="match status" value="2"/>
</dbReference>